<accession>A0A1F6AW30</accession>
<dbReference type="EMBL" id="MFJZ01000067">
    <property type="protein sequence ID" value="OGG28870.1"/>
    <property type="molecule type" value="Genomic_DNA"/>
</dbReference>
<name>A0A1F6AW30_9BACT</name>
<evidence type="ECO:0000313" key="2">
    <source>
        <dbReference type="Proteomes" id="UP000176409"/>
    </source>
</evidence>
<comment type="caution">
    <text evidence="1">The sequence shown here is derived from an EMBL/GenBank/DDBJ whole genome shotgun (WGS) entry which is preliminary data.</text>
</comment>
<gene>
    <name evidence="1" type="ORF">A2973_03260</name>
</gene>
<reference evidence="1 2" key="1">
    <citation type="journal article" date="2016" name="Nat. Commun.">
        <title>Thousands of microbial genomes shed light on interconnected biogeochemical processes in an aquifer system.</title>
        <authorList>
            <person name="Anantharaman K."/>
            <person name="Brown C.T."/>
            <person name="Hug L.A."/>
            <person name="Sharon I."/>
            <person name="Castelle C.J."/>
            <person name="Probst A.J."/>
            <person name="Thomas B.C."/>
            <person name="Singh A."/>
            <person name="Wilkins M.J."/>
            <person name="Karaoz U."/>
            <person name="Brodie E.L."/>
            <person name="Williams K.H."/>
            <person name="Hubbard S.S."/>
            <person name="Banfield J.F."/>
        </authorList>
    </citation>
    <scope>NUCLEOTIDE SEQUENCE [LARGE SCALE GENOMIC DNA]</scope>
</reference>
<sequence>MKARGLVTEFEKENVRFFRPERPEKLESIITARQRECMIATSLAKDLMPDLSTQWKEAVNKPTIRYYQGREGVQTVLEDIYSQGKSEIVGCVGLEKPDEQLFGEIIHTFMPLRIRRKIFTRALNNDSERARELQKNASDRLSDIFLADGTHYPLPAEIDVYEDKIAFLSFAKKDFMGLIVENKDFAVTLKSVFTLLFSLLQQQQEKPKSALGPTIPPPSVHQA</sequence>
<dbReference type="AlphaFoldDB" id="A0A1F6AW30"/>
<dbReference type="Proteomes" id="UP000176409">
    <property type="component" value="Unassembled WGS sequence"/>
</dbReference>
<proteinExistence type="predicted"/>
<organism evidence="1 2">
    <name type="scientific">Candidatus Gottesmanbacteria bacterium RIFCSPLOWO2_01_FULL_49_10</name>
    <dbReference type="NCBI Taxonomy" id="1798396"/>
    <lineage>
        <taxon>Bacteria</taxon>
        <taxon>Candidatus Gottesmaniibacteriota</taxon>
    </lineage>
</organism>
<evidence type="ECO:0000313" key="1">
    <source>
        <dbReference type="EMBL" id="OGG28870.1"/>
    </source>
</evidence>
<protein>
    <recommendedName>
        <fullName evidence="3">Transcription regulator TrmB C-terminal domain-containing protein</fullName>
    </recommendedName>
</protein>
<evidence type="ECO:0008006" key="3">
    <source>
        <dbReference type="Google" id="ProtNLM"/>
    </source>
</evidence>